<protein>
    <recommendedName>
        <fullName evidence="3">NB-ARC domain-containing protein</fullName>
    </recommendedName>
</protein>
<gene>
    <name evidence="1" type="ORF">BP5553_05754</name>
</gene>
<dbReference type="OrthoDB" id="1658288at2759"/>
<dbReference type="Gene3D" id="3.40.50.300">
    <property type="entry name" value="P-loop containing nucleotide triphosphate hydrolases"/>
    <property type="match status" value="1"/>
</dbReference>
<comment type="caution">
    <text evidence="1">The sequence shown here is derived from an EMBL/GenBank/DDBJ whole genome shotgun (WGS) entry which is preliminary data.</text>
</comment>
<reference evidence="1 2" key="1">
    <citation type="journal article" date="2018" name="IMA Fungus">
        <title>IMA Genome-F 9: Draft genome sequence of Annulohypoxylon stygium, Aspergillus mulundensis, Berkeleyomyces basicola (syn. Thielaviopsis basicola), Ceratocystis smalleyi, two Cercospora beticola strains, Coleophoma cylindrospora, Fusarium fracticaudum, Phialophora cf. hyalina, and Morchella septimelata.</title>
        <authorList>
            <person name="Wingfield B.D."/>
            <person name="Bills G.F."/>
            <person name="Dong Y."/>
            <person name="Huang W."/>
            <person name="Nel W.J."/>
            <person name="Swalarsk-Parry B.S."/>
            <person name="Vaghefi N."/>
            <person name="Wilken P.M."/>
            <person name="An Z."/>
            <person name="de Beer Z.W."/>
            <person name="De Vos L."/>
            <person name="Chen L."/>
            <person name="Duong T.A."/>
            <person name="Gao Y."/>
            <person name="Hammerbacher A."/>
            <person name="Kikkert J.R."/>
            <person name="Li Y."/>
            <person name="Li H."/>
            <person name="Li K."/>
            <person name="Li Q."/>
            <person name="Liu X."/>
            <person name="Ma X."/>
            <person name="Naidoo K."/>
            <person name="Pethybridge S.J."/>
            <person name="Sun J."/>
            <person name="Steenkamp E.T."/>
            <person name="van der Nest M.A."/>
            <person name="van Wyk S."/>
            <person name="Wingfield M.J."/>
            <person name="Xiong C."/>
            <person name="Yue Q."/>
            <person name="Zhang X."/>
        </authorList>
    </citation>
    <scope>NUCLEOTIDE SEQUENCE [LARGE SCALE GENOMIC DNA]</scope>
    <source>
        <strain evidence="1 2">BP 5553</strain>
    </source>
</reference>
<dbReference type="AlphaFoldDB" id="A0A370TLI9"/>
<dbReference type="STRING" id="2656787.A0A370TLI9"/>
<evidence type="ECO:0000313" key="2">
    <source>
        <dbReference type="Proteomes" id="UP000254866"/>
    </source>
</evidence>
<dbReference type="PANTHER" id="PTHR46082">
    <property type="entry name" value="ATP/GTP-BINDING PROTEIN-RELATED"/>
    <property type="match status" value="1"/>
</dbReference>
<organism evidence="1 2">
    <name type="scientific">Venustampulla echinocandica</name>
    <dbReference type="NCBI Taxonomy" id="2656787"/>
    <lineage>
        <taxon>Eukaryota</taxon>
        <taxon>Fungi</taxon>
        <taxon>Dikarya</taxon>
        <taxon>Ascomycota</taxon>
        <taxon>Pezizomycotina</taxon>
        <taxon>Leotiomycetes</taxon>
        <taxon>Helotiales</taxon>
        <taxon>Pleuroascaceae</taxon>
        <taxon>Venustampulla</taxon>
    </lineage>
</organism>
<dbReference type="InterPro" id="IPR053137">
    <property type="entry name" value="NLR-like"/>
</dbReference>
<dbReference type="Proteomes" id="UP000254866">
    <property type="component" value="Unassembled WGS sequence"/>
</dbReference>
<sequence>MADIRRFGFTLLSKGEDSGGPGGPSATIIFVHGLGGHPRSTWAIPVEHHRSKISGLDLGKMLSSLRLKQVESKVETKSENPREASNLPIFWPEDFLSQSVPNATIMTYGYDADAIGDFFARDGRSKNTISQHGQDLMVKLGFHISGEVLQSKCYTNENSPEFLTYTRTRSSSLLTAWAGSLSKMAKSSDKEIFTSIHKRTHCVIFLGTPHRGSGTAEFGRTLANIAAASLKDFNVNLLRSLSVDSEVLSNIHAEFVRMLNAEDFFVHSFQEGHGYTSWKGINGKEPNLAAKVVNDFSSMFDNYKHQIIETIAANHIQMTQFASRKDEGYRQVLQAVLYYISLIPQNGRPLNSLSYTIPAGHFMVPFSENPEFVIRPSYIEQLESGLHGKNQHSRLALVGLSGIGKSQIALHYAYKHKRKSPETSIFWVRASNLAKFKEDYRKIATTVNLPESKDPNSNILQVVETWLSSKDCGNWIMIIDSADDSNLFFPGDINKFSTLDDVTLQDKPLFAYIPQNSNGSVIFTANDRRAGIRLTGNQILITVEKMTPSEELKLVRSKLGIDNAIIEDMAEFLEEMAHLPLAIVQAAAFIRENSITISNFLRIYRHSDINQYKLLGREFIDLGRDLERPSAILTIVLASLNRMKEKTPQAAALISLVSFMDWQNIPVSLIYSENESLLEFEEALGTLKRFSFITAHRGNRFFEIHRLVHLATRKWVIDHGEKEIWAKEALRLMSERFPKGEKEDWRTCAEYSQHAEATLKLSLSHQTDDKTDALRRSSLLYHLSWFLWYQGDFSKAREHAEEAYELSRRFIGLENVQTLDSLSMLATISRSQGNYTEAEQMSRQELTLCEKILGKSDQRTVISLGNLASSLLKLGKYHDAEERCLQALAVYEQSVRKEEVRTEDPTMLTTIAILASALVFQEKYEEAEEPSRRALRGYEKVHEKGHRHIMTAMGTLTSVLVGRKKYSDAEQLSREVVEIGIAEFGEDNPDTLSSMINLAVVLRHQEKYGEAEKCCRTALNGLEGKLGLNHPHTLTCVFHLALILHGRKDYEESEALCWRTLKGRVEILGNDHPATIKCLKKLLEVLRDQGRCGEAEEAKRQFEEGELI</sequence>
<dbReference type="InterPro" id="IPR011990">
    <property type="entry name" value="TPR-like_helical_dom_sf"/>
</dbReference>
<dbReference type="InterPro" id="IPR027417">
    <property type="entry name" value="P-loop_NTPase"/>
</dbReference>
<dbReference type="Pfam" id="PF13424">
    <property type="entry name" value="TPR_12"/>
    <property type="match status" value="2"/>
</dbReference>
<dbReference type="SMART" id="SM00028">
    <property type="entry name" value="TPR"/>
    <property type="match status" value="4"/>
</dbReference>
<accession>A0A370TLI9</accession>
<dbReference type="SUPFAM" id="SSF48452">
    <property type="entry name" value="TPR-like"/>
    <property type="match status" value="3"/>
</dbReference>
<keyword evidence="2" id="KW-1185">Reference proteome</keyword>
<evidence type="ECO:0008006" key="3">
    <source>
        <dbReference type="Google" id="ProtNLM"/>
    </source>
</evidence>
<dbReference type="PANTHER" id="PTHR46082:SF6">
    <property type="entry name" value="AAA+ ATPASE DOMAIN-CONTAINING PROTEIN-RELATED"/>
    <property type="match status" value="1"/>
</dbReference>
<proteinExistence type="predicted"/>
<dbReference type="Pfam" id="PF13374">
    <property type="entry name" value="TPR_10"/>
    <property type="match status" value="3"/>
</dbReference>
<dbReference type="Gene3D" id="1.25.40.10">
    <property type="entry name" value="Tetratricopeptide repeat domain"/>
    <property type="match status" value="2"/>
</dbReference>
<dbReference type="InterPro" id="IPR019734">
    <property type="entry name" value="TPR_rpt"/>
</dbReference>
<dbReference type="RefSeq" id="XP_031869058.1">
    <property type="nucleotide sequence ID" value="XM_032014377.1"/>
</dbReference>
<evidence type="ECO:0000313" key="1">
    <source>
        <dbReference type="EMBL" id="RDL36402.1"/>
    </source>
</evidence>
<dbReference type="GeneID" id="43598603"/>
<dbReference type="EMBL" id="NPIC01000004">
    <property type="protein sequence ID" value="RDL36402.1"/>
    <property type="molecule type" value="Genomic_DNA"/>
</dbReference>
<dbReference type="SUPFAM" id="SSF52540">
    <property type="entry name" value="P-loop containing nucleoside triphosphate hydrolases"/>
    <property type="match status" value="1"/>
</dbReference>
<name>A0A370TLI9_9HELO</name>